<accession>M1V9Y4</accession>
<evidence type="ECO:0000256" key="3">
    <source>
        <dbReference type="ARBA" id="ARBA00023034"/>
    </source>
</evidence>
<keyword evidence="4" id="KW-0175">Coiled coil</keyword>
<keyword evidence="2" id="KW-0653">Protein transport</keyword>
<dbReference type="Gene3D" id="1.20.5.110">
    <property type="match status" value="1"/>
</dbReference>
<evidence type="ECO:0000256" key="1">
    <source>
        <dbReference type="ARBA" id="ARBA00004409"/>
    </source>
</evidence>
<feature type="coiled-coil region" evidence="4">
    <location>
        <begin position="51"/>
        <end position="78"/>
    </location>
</feature>
<dbReference type="Gramene" id="CMA133CT">
    <property type="protein sequence ID" value="CMA133CT"/>
    <property type="gene ID" value="CMA133C"/>
</dbReference>
<dbReference type="HOGENOM" id="CLU_1055055_0_0_1"/>
<dbReference type="InterPro" id="IPR015260">
    <property type="entry name" value="Syntaxin-6/10/61_N"/>
</dbReference>
<reference evidence="8 9" key="2">
    <citation type="journal article" date="2007" name="BMC Biol.">
        <title>A 100%-complete sequence reveals unusually simple genomic features in the hot-spring red alga Cyanidioschyzon merolae.</title>
        <authorList>
            <person name="Nozaki H."/>
            <person name="Takano H."/>
            <person name="Misumi O."/>
            <person name="Terasawa K."/>
            <person name="Matsuzaki M."/>
            <person name="Maruyama S."/>
            <person name="Nishida K."/>
            <person name="Yagisawa F."/>
            <person name="Yoshida Y."/>
            <person name="Fujiwara T."/>
            <person name="Takio S."/>
            <person name="Tamura K."/>
            <person name="Chung S.J."/>
            <person name="Nakamura S."/>
            <person name="Kuroiwa H."/>
            <person name="Tanaka K."/>
            <person name="Sato N."/>
            <person name="Kuroiwa T."/>
        </authorList>
    </citation>
    <scope>NUCLEOTIDE SEQUENCE [LARGE SCALE GENOMIC DNA]</scope>
    <source>
        <strain evidence="8 9">10D</strain>
    </source>
</reference>
<dbReference type="KEGG" id="cme:CYME_CMA133C"/>
<dbReference type="GO" id="GO:0048193">
    <property type="term" value="P:Golgi vesicle transport"/>
    <property type="evidence" value="ECO:0007669"/>
    <property type="project" value="InterPro"/>
</dbReference>
<dbReference type="RefSeq" id="XP_005535108.1">
    <property type="nucleotide sequence ID" value="XM_005535051.1"/>
</dbReference>
<organism evidence="8 9">
    <name type="scientific">Cyanidioschyzon merolae (strain NIES-3377 / 10D)</name>
    <name type="common">Unicellular red alga</name>
    <dbReference type="NCBI Taxonomy" id="280699"/>
    <lineage>
        <taxon>Eukaryota</taxon>
        <taxon>Rhodophyta</taxon>
        <taxon>Bangiophyceae</taxon>
        <taxon>Cyanidiales</taxon>
        <taxon>Cyanidiaceae</taxon>
        <taxon>Cyanidioschyzon</taxon>
    </lineage>
</organism>
<dbReference type="PROSITE" id="PS50192">
    <property type="entry name" value="T_SNARE"/>
    <property type="match status" value="1"/>
</dbReference>
<evidence type="ECO:0000256" key="4">
    <source>
        <dbReference type="SAM" id="Coils"/>
    </source>
</evidence>
<dbReference type="GO" id="GO:0015031">
    <property type="term" value="P:protein transport"/>
    <property type="evidence" value="ECO:0007669"/>
    <property type="project" value="UniProtKB-KW"/>
</dbReference>
<gene>
    <name evidence="8" type="ORF">CYME_CMA133C</name>
</gene>
<keyword evidence="6" id="KW-0812">Transmembrane</keyword>
<keyword evidence="6" id="KW-0472">Membrane</keyword>
<evidence type="ECO:0000256" key="5">
    <source>
        <dbReference type="SAM" id="MobiDB-lite"/>
    </source>
</evidence>
<dbReference type="GeneID" id="16992122"/>
<dbReference type="OMA" id="EHDPYRF"/>
<feature type="transmembrane region" description="Helical" evidence="6">
    <location>
        <begin position="244"/>
        <end position="263"/>
    </location>
</feature>
<keyword evidence="3" id="KW-0333">Golgi apparatus</keyword>
<dbReference type="GO" id="GO:0000139">
    <property type="term" value="C:Golgi membrane"/>
    <property type="evidence" value="ECO:0007669"/>
    <property type="project" value="UniProtKB-SubCell"/>
</dbReference>
<dbReference type="Pfam" id="PF09177">
    <property type="entry name" value="STX6_10_61_N"/>
    <property type="match status" value="1"/>
</dbReference>
<feature type="domain" description="T-SNARE coiled-coil homology" evidence="7">
    <location>
        <begin position="173"/>
        <end position="235"/>
    </location>
</feature>
<proteinExistence type="predicted"/>
<keyword evidence="6" id="KW-1133">Transmembrane helix</keyword>
<evidence type="ECO:0000313" key="8">
    <source>
        <dbReference type="EMBL" id="BAM78822.1"/>
    </source>
</evidence>
<comment type="subcellular location">
    <subcellularLocation>
        <location evidence="1">Golgi apparatus membrane</location>
        <topology evidence="1">Single-pass type IV membrane protein</topology>
    </subcellularLocation>
</comment>
<dbReference type="EMBL" id="AP006483">
    <property type="protein sequence ID" value="BAM78822.1"/>
    <property type="molecule type" value="Genomic_DNA"/>
</dbReference>
<dbReference type="SUPFAM" id="SSF47661">
    <property type="entry name" value="t-snare proteins"/>
    <property type="match status" value="1"/>
</dbReference>
<dbReference type="SUPFAM" id="SSF58038">
    <property type="entry name" value="SNARE fusion complex"/>
    <property type="match status" value="1"/>
</dbReference>
<dbReference type="Proteomes" id="UP000007014">
    <property type="component" value="Chromosome 1"/>
</dbReference>
<dbReference type="InterPro" id="IPR048036">
    <property type="entry name" value="Tlg1p-like_N"/>
</dbReference>
<dbReference type="InterPro" id="IPR000727">
    <property type="entry name" value="T_SNARE_dom"/>
</dbReference>
<keyword evidence="9" id="KW-1185">Reference proteome</keyword>
<sequence>MLSTNNDPFYRFKASVEQQLTALETSLRQTSPNGFGLELASHDGSLSVDGSSNFEASKAKLKENLRELSETVRVVRGNRERFPITDAELAEREHAIHELWQRLDALELSGKQPAVVDSLFSARPGSRSRQRDTEPFASTASTGRPLDYAAQKAAHRIERENEVFLDQEQKEQRVLIEQQDQDLEDMLSVVKRLGDMGLAIRSEALRHVERIDAVDSSMSAVQSRFRQVQSRLESLIQETGRERLCSLLGLFAVFVVLLLLVLYT</sequence>
<dbReference type="InterPro" id="IPR010989">
    <property type="entry name" value="SNARE"/>
</dbReference>
<dbReference type="STRING" id="280699.M1V9Y4"/>
<keyword evidence="2" id="KW-0813">Transport</keyword>
<dbReference type="AlphaFoldDB" id="M1V9Y4"/>
<protein>
    <submittedName>
        <fullName evidence="8">Similar to syntaxin 6</fullName>
    </submittedName>
</protein>
<name>M1V9Y4_CYAM1</name>
<reference evidence="8 9" key="1">
    <citation type="journal article" date="2004" name="Nature">
        <title>Genome sequence of the ultrasmall unicellular red alga Cyanidioschyzon merolae 10D.</title>
        <authorList>
            <person name="Matsuzaki M."/>
            <person name="Misumi O."/>
            <person name="Shin-i T."/>
            <person name="Maruyama S."/>
            <person name="Takahara M."/>
            <person name="Miyagishima S."/>
            <person name="Mori T."/>
            <person name="Nishida K."/>
            <person name="Yagisawa F."/>
            <person name="Nishida K."/>
            <person name="Yoshida Y."/>
            <person name="Nishimura Y."/>
            <person name="Nakao S."/>
            <person name="Kobayashi T."/>
            <person name="Momoyama Y."/>
            <person name="Higashiyama T."/>
            <person name="Minoda A."/>
            <person name="Sano M."/>
            <person name="Nomoto H."/>
            <person name="Oishi K."/>
            <person name="Hayashi H."/>
            <person name="Ohta F."/>
            <person name="Nishizaka S."/>
            <person name="Haga S."/>
            <person name="Miura S."/>
            <person name="Morishita T."/>
            <person name="Kabeya Y."/>
            <person name="Terasawa K."/>
            <person name="Suzuki Y."/>
            <person name="Ishii Y."/>
            <person name="Asakawa S."/>
            <person name="Takano H."/>
            <person name="Ohta N."/>
            <person name="Kuroiwa H."/>
            <person name="Tanaka K."/>
            <person name="Shimizu N."/>
            <person name="Sugano S."/>
            <person name="Sato N."/>
            <person name="Nozaki H."/>
            <person name="Ogasawara N."/>
            <person name="Kohara Y."/>
            <person name="Kuroiwa T."/>
        </authorList>
    </citation>
    <scope>NUCLEOTIDE SEQUENCE [LARGE SCALE GENOMIC DNA]</scope>
    <source>
        <strain evidence="8 9">10D</strain>
    </source>
</reference>
<feature type="region of interest" description="Disordered" evidence="5">
    <location>
        <begin position="120"/>
        <end position="145"/>
    </location>
</feature>
<dbReference type="OrthoDB" id="546861at2759"/>
<dbReference type="CDD" id="cd15841">
    <property type="entry name" value="SNARE_Qc"/>
    <property type="match status" value="1"/>
</dbReference>
<evidence type="ECO:0000256" key="2">
    <source>
        <dbReference type="ARBA" id="ARBA00022927"/>
    </source>
</evidence>
<evidence type="ECO:0000256" key="6">
    <source>
        <dbReference type="SAM" id="Phobius"/>
    </source>
</evidence>
<evidence type="ECO:0000313" key="9">
    <source>
        <dbReference type="Proteomes" id="UP000007014"/>
    </source>
</evidence>
<evidence type="ECO:0000259" key="7">
    <source>
        <dbReference type="PROSITE" id="PS50192"/>
    </source>
</evidence>
<dbReference type="Gene3D" id="1.20.58.90">
    <property type="match status" value="1"/>
</dbReference>
<dbReference type="CDD" id="cd21444">
    <property type="entry name" value="SNARE_NTD_Tlg1p-like"/>
    <property type="match status" value="1"/>
</dbReference>